<dbReference type="Gene3D" id="1.10.439.10">
    <property type="entry name" value="Penicillin Amidohydrolase, domain 1"/>
    <property type="match status" value="1"/>
</dbReference>
<dbReference type="InterPro" id="IPR023343">
    <property type="entry name" value="Penicillin_amidase_dom1"/>
</dbReference>
<dbReference type="InterPro" id="IPR043147">
    <property type="entry name" value="Penicillin_amidase_A-knob"/>
</dbReference>
<dbReference type="InterPro" id="IPR002692">
    <property type="entry name" value="S45"/>
</dbReference>
<sequence>MRALIWLLAGVAAWVGPAAATAATVADVVDPVEPTEAVQVWSGLRAPVRVVEDRFGIPHVYATDEWDLFFTVGYLHARDRLFQMDVSRRRAEGTLAELVGEAALGEDVQMRTLGLSRAAAASLARLSEGARADLEAYAAGVNAFIDEAVRSGNLPEAYGALELSRVRPWRPVDSISVLKLVGFSLSFGLDAQYGAIAQAYMERLGAEEGLAAFLELWRSAPSDPAATVPDAVGYAPRVADAGLPAAGPSGEAAAAGHLLVEWWRSLAELPAAEGARQLPLGALGSNWFVIGPSLAEGGYPILANDPHLPITDPPVWYPQHLVARGPQESEPSIDVLGVALPGVPWVILGHTRFVAWGATTHPADQTDTFVEQLVERDGRLYTQYEGRLEAVEVLPQRFLVNRPDNGRMDDLVAAPADRVPQAVLVVPRHGPIVRMDESTGQALTVQWTGAYATHDGESFHRWNRARGLHDFVDGLRYMDAASQNWAYADVEGNIAYFAGAELPLRRDLDRGFVDGGLAWAPFLLRDGTGTLQHDWIPWPSDEPLPEGQGLPFEVLPPSEMPHVVNPVSGFIVSANNDPIGVTLDGDPFDDRRSNGGIYYLAPSYGIGFRAGRITELIRDRARRAGRLSVTDAMAIQSDVVQLSARRLVPWILAAWERAQRADAPEPLARLVTPEMREAMGYLASWDFSTPTGLPDGWDASDTVAPGEHLVAREPDQAEVQASVAATLFNVMVGRLIQHTVDAAIARLGPDLPRPDGSTALRVVLHHLEHFDRTGGVGAAGLALFDAPGLELSPADERDLILLVSLEDALRLLRGPLASAFGGVRTLRDLRWGMLHRLVRLDLIGRPVAEQASAEATTGVRPPGTPVDGGFEVVDASGYDPRASSAAGFRFTTGPSVRLIVQMRPGAVTTYLAWPDGPVPPAVPPDPSAPAASPAVPGVMGAWLANEYVEVPWQEEVQAAAVRWITALPEPIP</sequence>
<keyword evidence="4" id="KW-1185">Reference proteome</keyword>
<dbReference type="Pfam" id="PF01804">
    <property type="entry name" value="Penicil_amidase"/>
    <property type="match status" value="1"/>
</dbReference>
<protein>
    <submittedName>
        <fullName evidence="3">Penicillin acylase family protein</fullName>
        <ecNumber evidence="3">3.5.1.-</ecNumber>
    </submittedName>
</protein>
<dbReference type="Proteomes" id="UP001333102">
    <property type="component" value="Chromosome"/>
</dbReference>
<dbReference type="SUPFAM" id="SSF56235">
    <property type="entry name" value="N-terminal nucleophile aminohydrolases (Ntn hydrolases)"/>
    <property type="match status" value="1"/>
</dbReference>
<dbReference type="EMBL" id="CP141614">
    <property type="protein sequence ID" value="WRP14882.1"/>
    <property type="molecule type" value="Genomic_DNA"/>
</dbReference>
<comment type="similarity">
    <text evidence="1">Belongs to the peptidase S45 family.</text>
</comment>
<dbReference type="GO" id="GO:0016787">
    <property type="term" value="F:hydrolase activity"/>
    <property type="evidence" value="ECO:0007669"/>
    <property type="project" value="UniProtKB-KW"/>
</dbReference>
<evidence type="ECO:0000256" key="2">
    <source>
        <dbReference type="SAM" id="SignalP"/>
    </source>
</evidence>
<dbReference type="PIRSF" id="PIRSF001227">
    <property type="entry name" value="Pen_acylase"/>
    <property type="match status" value="1"/>
</dbReference>
<dbReference type="RefSeq" id="WP_324669269.1">
    <property type="nucleotide sequence ID" value="NZ_CP141614.1"/>
</dbReference>
<evidence type="ECO:0000256" key="1">
    <source>
        <dbReference type="ARBA" id="ARBA00006586"/>
    </source>
</evidence>
<dbReference type="InterPro" id="IPR014395">
    <property type="entry name" value="Pen/GL7ACA/AHL_acylase"/>
</dbReference>
<dbReference type="PANTHER" id="PTHR34218">
    <property type="entry name" value="PEPTIDASE S45 PENICILLIN AMIDASE"/>
    <property type="match status" value="1"/>
</dbReference>
<name>A0ABZ1BPZ5_9FIRM</name>
<feature type="chain" id="PRO_5047314182" evidence="2">
    <location>
        <begin position="23"/>
        <end position="972"/>
    </location>
</feature>
<gene>
    <name evidence="3" type="ORF">VLY81_01535</name>
</gene>
<dbReference type="PANTHER" id="PTHR34218:SF4">
    <property type="entry name" value="ACYL-HOMOSERINE LACTONE ACYLASE QUIP"/>
    <property type="match status" value="1"/>
</dbReference>
<evidence type="ECO:0000313" key="4">
    <source>
        <dbReference type="Proteomes" id="UP001333102"/>
    </source>
</evidence>
<keyword evidence="3" id="KW-0378">Hydrolase</keyword>
<evidence type="ECO:0000313" key="3">
    <source>
        <dbReference type="EMBL" id="WRP14882.1"/>
    </source>
</evidence>
<feature type="signal peptide" evidence="2">
    <location>
        <begin position="1"/>
        <end position="22"/>
    </location>
</feature>
<organism evidence="3 4">
    <name type="scientific">Geochorda subterranea</name>
    <dbReference type="NCBI Taxonomy" id="3109564"/>
    <lineage>
        <taxon>Bacteria</taxon>
        <taxon>Bacillati</taxon>
        <taxon>Bacillota</taxon>
        <taxon>Limnochordia</taxon>
        <taxon>Limnochordales</taxon>
        <taxon>Geochordaceae</taxon>
        <taxon>Geochorda</taxon>
    </lineage>
</organism>
<proteinExistence type="inferred from homology"/>
<dbReference type="Gene3D" id="1.10.1400.10">
    <property type="match status" value="1"/>
</dbReference>
<keyword evidence="2" id="KW-0732">Signal</keyword>
<accession>A0ABZ1BPZ5</accession>
<reference evidence="4" key="1">
    <citation type="submission" date="2023-12" db="EMBL/GenBank/DDBJ databases">
        <title>Novel isolates from deep terrestrial aquifers shed light on the physiology and ecology of the class Limnochordia.</title>
        <authorList>
            <person name="Karnachuk O.V."/>
            <person name="Lukina A.P."/>
            <person name="Avakyan M.R."/>
            <person name="Kadnikov V."/>
            <person name="Begmatov S."/>
            <person name="Beletsky A.V."/>
            <person name="Mardanov A.V."/>
            <person name="Ravin N.V."/>
        </authorList>
    </citation>
    <scope>NUCLEOTIDE SEQUENCE [LARGE SCALE GENOMIC DNA]</scope>
    <source>
        <strain evidence="4">LN</strain>
    </source>
</reference>
<dbReference type="InterPro" id="IPR029055">
    <property type="entry name" value="Ntn_hydrolases_N"/>
</dbReference>
<dbReference type="Gene3D" id="3.60.20.10">
    <property type="entry name" value="Glutamine Phosphoribosylpyrophosphate, subunit 1, domain 1"/>
    <property type="match status" value="2"/>
</dbReference>
<dbReference type="EC" id="3.5.1.-" evidence="3"/>